<reference evidence="1 2" key="5">
    <citation type="journal article" date="2011" name="ISME J.">
        <title>Dual transcriptional profiling of a bacterial/fungal confrontation: Collimonas fungivorans versus Aspergillus niger.</title>
        <authorList>
            <person name="Mela F."/>
            <person name="Fritsche K."/>
            <person name="de Boer W."/>
            <person name="van Veen J.A."/>
            <person name="de Graaff L.H."/>
            <person name="van den Berg M."/>
            <person name="Leveau J.H."/>
        </authorList>
    </citation>
    <scope>NUCLEOTIDE SEQUENCE [LARGE SCALE GENOMIC DNA]</scope>
    <source>
        <strain evidence="1 2">Ter331</strain>
    </source>
</reference>
<name>G0AIG9_COLFT</name>
<dbReference type="STRING" id="1005048.CFU_0920"/>
<organism evidence="1 2">
    <name type="scientific">Collimonas fungivorans (strain Ter331)</name>
    <dbReference type="NCBI Taxonomy" id="1005048"/>
    <lineage>
        <taxon>Bacteria</taxon>
        <taxon>Pseudomonadati</taxon>
        <taxon>Pseudomonadota</taxon>
        <taxon>Betaproteobacteria</taxon>
        <taxon>Burkholderiales</taxon>
        <taxon>Oxalobacteraceae</taxon>
        <taxon>Collimonas</taxon>
    </lineage>
</organism>
<reference evidence="1 2" key="1">
    <citation type="journal article" date="2004" name="Environ. Microbiol.">
        <title>Phylogeny-function analysis of (meta)genomic libraries: screening for expression of ribosomal RNA genes by large-insert library fluorescent in situ hybridization (LIL-FISH).</title>
        <authorList>
            <person name="Leveau J.H."/>
            <person name="Gerards S."/>
            <person name="de Boer W."/>
            <person name="van Veen J.A."/>
        </authorList>
    </citation>
    <scope>NUCLEOTIDE SEQUENCE [LARGE SCALE GENOMIC DNA]</scope>
    <source>
        <strain evidence="1 2">Ter331</strain>
    </source>
</reference>
<reference evidence="1 2" key="3">
    <citation type="journal article" date="2008" name="FEMS Microbiol. Ecol.">
        <title>Identification and characterization of genes underlying chitinolysis in Collimonas fungivorans Ter331.</title>
        <authorList>
            <person name="Fritsche K."/>
            <person name="de Boer W."/>
            <person name="Gerards S."/>
            <person name="van den Berg M."/>
            <person name="van Veen J.A."/>
            <person name="Leveau J.H."/>
        </authorList>
    </citation>
    <scope>NUCLEOTIDE SEQUENCE [LARGE SCALE GENOMIC DNA]</scope>
    <source>
        <strain evidence="1 2">Ter331</strain>
    </source>
</reference>
<protein>
    <submittedName>
        <fullName evidence="1">Uncharacterized protein</fullName>
    </submittedName>
</protein>
<keyword evidence="2" id="KW-1185">Reference proteome</keyword>
<dbReference type="AlphaFoldDB" id="G0AIG9"/>
<dbReference type="HOGENOM" id="CLU_3402935_0_0_4"/>
<dbReference type="EMBL" id="CP002745">
    <property type="protein sequence ID" value="AEK60752.1"/>
    <property type="molecule type" value="Genomic_DNA"/>
</dbReference>
<proteinExistence type="predicted"/>
<reference evidence="1 2" key="2">
    <citation type="journal article" date="2006" name="J. Microbiol. Methods">
        <title>Genomic flank-sequencing of plasposon insertion sites for rapid identification of functional genes.</title>
        <authorList>
            <person name="Leveau J.H."/>
            <person name="Gerards S."/>
            <person name="Fritsche K."/>
            <person name="Zondag G."/>
            <person name="van Veen J.A."/>
        </authorList>
    </citation>
    <scope>NUCLEOTIDE SEQUENCE [LARGE SCALE GENOMIC DNA]</scope>
    <source>
        <strain evidence="1 2">Ter331</strain>
    </source>
</reference>
<evidence type="ECO:0000313" key="2">
    <source>
        <dbReference type="Proteomes" id="UP000008392"/>
    </source>
</evidence>
<reference evidence="1 2" key="4">
    <citation type="journal article" date="2010" name="Environ. Microbiol.">
        <title>The bacterial genus Collimonas: mycophagy, weathering and other adaptive solutions to life in oligotrophic soil environments.</title>
        <authorList>
            <person name="Leveau J.H."/>
            <person name="Uroz S."/>
            <person name="de Boer W."/>
        </authorList>
    </citation>
    <scope>NUCLEOTIDE SEQUENCE [LARGE SCALE GENOMIC DNA]</scope>
    <source>
        <strain evidence="1 2">Ter331</strain>
    </source>
</reference>
<gene>
    <name evidence="1" type="ordered locus">CFU_0920</name>
</gene>
<accession>G0AIG9</accession>
<reference evidence="2" key="6">
    <citation type="submission" date="2011-05" db="EMBL/GenBank/DDBJ databases">
        <title>Complete sequence of Collimonas fungivorans Ter331.</title>
        <authorList>
            <person name="Leveau J.H."/>
        </authorList>
    </citation>
    <scope>NUCLEOTIDE SEQUENCE [LARGE SCALE GENOMIC DNA]</scope>
    <source>
        <strain evidence="2">Ter331</strain>
    </source>
</reference>
<sequence length="30" mass="3244">MHFASVAGPQECNYFETLAVASLSEQRSLG</sequence>
<evidence type="ECO:0000313" key="1">
    <source>
        <dbReference type="EMBL" id="AEK60752.1"/>
    </source>
</evidence>
<dbReference type="Proteomes" id="UP000008392">
    <property type="component" value="Chromosome"/>
</dbReference>
<dbReference type="KEGG" id="cfu:CFU_0920"/>